<sequence length="116" mass="12739">MHAGHRAHAHIRRGDPYGAAAQPFSLWLQIVLPEKFLRNEQQGCRAVVDAGGVSRSYGSVLLKGGTKLAKGFKGCIASDVFVIFEQIRSFAGQRYLNRNDLLAESAGALRFVRLLL</sequence>
<evidence type="ECO:0000313" key="1">
    <source>
        <dbReference type="EMBL" id="MPN05677.1"/>
    </source>
</evidence>
<protein>
    <submittedName>
        <fullName evidence="1">Uncharacterized protein</fullName>
    </submittedName>
</protein>
<dbReference type="AlphaFoldDB" id="A0A645EV01"/>
<gene>
    <name evidence="1" type="ORF">SDC9_152928</name>
</gene>
<dbReference type="EMBL" id="VSSQ01051588">
    <property type="protein sequence ID" value="MPN05677.1"/>
    <property type="molecule type" value="Genomic_DNA"/>
</dbReference>
<accession>A0A645EV01</accession>
<organism evidence="1">
    <name type="scientific">bioreactor metagenome</name>
    <dbReference type="NCBI Taxonomy" id="1076179"/>
    <lineage>
        <taxon>unclassified sequences</taxon>
        <taxon>metagenomes</taxon>
        <taxon>ecological metagenomes</taxon>
    </lineage>
</organism>
<reference evidence="1" key="1">
    <citation type="submission" date="2019-08" db="EMBL/GenBank/DDBJ databases">
        <authorList>
            <person name="Kucharzyk K."/>
            <person name="Murdoch R.W."/>
            <person name="Higgins S."/>
            <person name="Loffler F."/>
        </authorList>
    </citation>
    <scope>NUCLEOTIDE SEQUENCE</scope>
</reference>
<name>A0A645EV01_9ZZZZ</name>
<proteinExistence type="predicted"/>
<comment type="caution">
    <text evidence="1">The sequence shown here is derived from an EMBL/GenBank/DDBJ whole genome shotgun (WGS) entry which is preliminary data.</text>
</comment>